<evidence type="ECO:0000256" key="2">
    <source>
        <dbReference type="ARBA" id="ARBA00022598"/>
    </source>
</evidence>
<dbReference type="InterPro" id="IPR002305">
    <property type="entry name" value="aa-tRNA-synth_Ic"/>
</dbReference>
<dbReference type="InterPro" id="IPR050203">
    <property type="entry name" value="Trp-tRNA_synthetase"/>
</dbReference>
<feature type="binding site" evidence="8">
    <location>
        <position position="149"/>
    </location>
    <ligand>
        <name>L-tryptophan</name>
        <dbReference type="ChEBI" id="CHEBI:57912"/>
    </ligand>
</feature>
<evidence type="ECO:0000256" key="6">
    <source>
        <dbReference type="ARBA" id="ARBA00023146"/>
    </source>
</evidence>
<comment type="function">
    <text evidence="8">Catalyzes the attachment of tryptophan to tRNA(Trp).</text>
</comment>
<dbReference type="EC" id="6.1.1.2" evidence="8"/>
<dbReference type="PANTHER" id="PTHR43766:SF1">
    <property type="entry name" value="TRYPTOPHAN--TRNA LIGASE, MITOCHONDRIAL"/>
    <property type="match status" value="1"/>
</dbReference>
<keyword evidence="2 8" id="KW-0436">Ligase</keyword>
<comment type="subcellular location">
    <subcellularLocation>
        <location evidence="8">Cytoplasm</location>
    </subcellularLocation>
</comment>
<dbReference type="InterPro" id="IPR024109">
    <property type="entry name" value="Trp-tRNA-ligase_bac-type"/>
</dbReference>
<evidence type="ECO:0000256" key="7">
    <source>
        <dbReference type="ARBA" id="ARBA00049929"/>
    </source>
</evidence>
<dbReference type="EMBL" id="JBHRSK010000011">
    <property type="protein sequence ID" value="MFC2969298.1"/>
    <property type="molecule type" value="Genomic_DNA"/>
</dbReference>
<comment type="similarity">
    <text evidence="1 8 9">Belongs to the class-I aminoacyl-tRNA synthetase family.</text>
</comment>
<keyword evidence="3 8" id="KW-0547">Nucleotide-binding</keyword>
<dbReference type="NCBIfam" id="TIGR00233">
    <property type="entry name" value="trpS"/>
    <property type="match status" value="1"/>
</dbReference>
<dbReference type="Pfam" id="PF00579">
    <property type="entry name" value="tRNA-synt_1b"/>
    <property type="match status" value="1"/>
</dbReference>
<comment type="catalytic activity">
    <reaction evidence="7 8">
        <text>tRNA(Trp) + L-tryptophan + ATP = L-tryptophyl-tRNA(Trp) + AMP + diphosphate + H(+)</text>
        <dbReference type="Rhea" id="RHEA:24080"/>
        <dbReference type="Rhea" id="RHEA-COMP:9671"/>
        <dbReference type="Rhea" id="RHEA-COMP:9705"/>
        <dbReference type="ChEBI" id="CHEBI:15378"/>
        <dbReference type="ChEBI" id="CHEBI:30616"/>
        <dbReference type="ChEBI" id="CHEBI:33019"/>
        <dbReference type="ChEBI" id="CHEBI:57912"/>
        <dbReference type="ChEBI" id="CHEBI:78442"/>
        <dbReference type="ChEBI" id="CHEBI:78535"/>
        <dbReference type="ChEBI" id="CHEBI:456215"/>
        <dbReference type="EC" id="6.1.1.2"/>
    </reaction>
</comment>
<sequence>MTDAVQTPRVDPRFTPRVFSGIQPSGGLTLGNYLGALKRFAEMQGDGFETIYCLVDLHAITVWQEPEKLRHQTREAAAAFMASGVDPSRSILFNQSQVSAHSELAWVFNCVARMGWMGRMTQWKDKTAGKNAENASLGLFAYPSLMAADILVYHATHVPVGEDQKQHLELTRDIAAKFNHDYGTDFFPITEPVIEGTATRVMSLRDGSKKMSKSDPSDMSRINLTDDADTIAQKIRKARTDPEVLPDTPDGLAERPEARNLVNIFAALSGSSVEEVLADYAGQGFGAFKPALAELAVEKLAPISGEMTRLMSDPAEIDRILGDGADKAEAIAQPILDKTLEITGMIRSRRR</sequence>
<comment type="caution">
    <text evidence="10">The sequence shown here is derived from an EMBL/GenBank/DDBJ whole genome shotgun (WGS) entry which is preliminary data.</text>
</comment>
<evidence type="ECO:0000313" key="11">
    <source>
        <dbReference type="Proteomes" id="UP001595443"/>
    </source>
</evidence>
<evidence type="ECO:0000256" key="8">
    <source>
        <dbReference type="HAMAP-Rule" id="MF_00140"/>
    </source>
</evidence>
<dbReference type="SUPFAM" id="SSF52374">
    <property type="entry name" value="Nucleotidylyl transferase"/>
    <property type="match status" value="1"/>
</dbReference>
<dbReference type="GO" id="GO:0004830">
    <property type="term" value="F:tryptophan-tRNA ligase activity"/>
    <property type="evidence" value="ECO:0007669"/>
    <property type="project" value="UniProtKB-EC"/>
</dbReference>
<evidence type="ECO:0000256" key="3">
    <source>
        <dbReference type="ARBA" id="ARBA00022741"/>
    </source>
</evidence>
<proteinExistence type="inferred from homology"/>
<gene>
    <name evidence="8 10" type="primary">trpS</name>
    <name evidence="10" type="ORF">ACFOES_14425</name>
</gene>
<dbReference type="RefSeq" id="WP_377834007.1">
    <property type="nucleotide sequence ID" value="NZ_JBHRSK010000011.1"/>
</dbReference>
<dbReference type="CDD" id="cd00806">
    <property type="entry name" value="TrpRS_core"/>
    <property type="match status" value="1"/>
</dbReference>
<organism evidence="10 11">
    <name type="scientific">Acidimangrovimonas pyrenivorans</name>
    <dbReference type="NCBI Taxonomy" id="2030798"/>
    <lineage>
        <taxon>Bacteria</taxon>
        <taxon>Pseudomonadati</taxon>
        <taxon>Pseudomonadota</taxon>
        <taxon>Alphaproteobacteria</taxon>
        <taxon>Rhodobacterales</taxon>
        <taxon>Paracoccaceae</taxon>
        <taxon>Acidimangrovimonas</taxon>
    </lineage>
</organism>
<reference evidence="11" key="1">
    <citation type="journal article" date="2019" name="Int. J. Syst. Evol. Microbiol.">
        <title>The Global Catalogue of Microorganisms (GCM) 10K type strain sequencing project: providing services to taxonomists for standard genome sequencing and annotation.</title>
        <authorList>
            <consortium name="The Broad Institute Genomics Platform"/>
            <consortium name="The Broad Institute Genome Sequencing Center for Infectious Disease"/>
            <person name="Wu L."/>
            <person name="Ma J."/>
        </authorList>
    </citation>
    <scope>NUCLEOTIDE SEQUENCE [LARGE SCALE GENOMIC DNA]</scope>
    <source>
        <strain evidence="11">KCTC 62192</strain>
    </source>
</reference>
<keyword evidence="11" id="KW-1185">Reference proteome</keyword>
<feature type="binding site" evidence="8">
    <location>
        <begin position="23"/>
        <end position="25"/>
    </location>
    <ligand>
        <name>ATP</name>
        <dbReference type="ChEBI" id="CHEBI:30616"/>
    </ligand>
</feature>
<dbReference type="InterPro" id="IPR001412">
    <property type="entry name" value="aa-tRNA-synth_I_CS"/>
</dbReference>
<keyword evidence="4 8" id="KW-0067">ATP-binding</keyword>
<dbReference type="InterPro" id="IPR014729">
    <property type="entry name" value="Rossmann-like_a/b/a_fold"/>
</dbReference>
<dbReference type="HAMAP" id="MF_00140_B">
    <property type="entry name" value="Trp_tRNA_synth_B"/>
    <property type="match status" value="1"/>
</dbReference>
<protein>
    <recommendedName>
        <fullName evidence="8">Tryptophan--tRNA ligase</fullName>
        <ecNumber evidence="8">6.1.1.2</ecNumber>
    </recommendedName>
    <alternativeName>
        <fullName evidence="8">Tryptophanyl-tRNA synthetase</fullName>
        <shortName evidence="8">TrpRS</shortName>
    </alternativeName>
</protein>
<feature type="short sequence motif" description="'KMSKS' region" evidence="8">
    <location>
        <begin position="210"/>
        <end position="214"/>
    </location>
</feature>
<keyword evidence="5 8" id="KW-0648">Protein biosynthesis</keyword>
<keyword evidence="8" id="KW-0963">Cytoplasm</keyword>
<feature type="binding site" evidence="8">
    <location>
        <position position="201"/>
    </location>
    <ligand>
        <name>ATP</name>
        <dbReference type="ChEBI" id="CHEBI:30616"/>
    </ligand>
</feature>
<dbReference type="Gene3D" id="1.10.240.10">
    <property type="entry name" value="Tyrosyl-Transfer RNA Synthetase"/>
    <property type="match status" value="1"/>
</dbReference>
<evidence type="ECO:0000313" key="10">
    <source>
        <dbReference type="EMBL" id="MFC2969298.1"/>
    </source>
</evidence>
<feature type="binding site" evidence="8">
    <location>
        <begin position="31"/>
        <end position="32"/>
    </location>
    <ligand>
        <name>ATP</name>
        <dbReference type="ChEBI" id="CHEBI:30616"/>
    </ligand>
</feature>
<keyword evidence="6 8" id="KW-0030">Aminoacyl-tRNA synthetase</keyword>
<comment type="subunit">
    <text evidence="8">Homodimer.</text>
</comment>
<dbReference type="Proteomes" id="UP001595443">
    <property type="component" value="Unassembled WGS sequence"/>
</dbReference>
<dbReference type="PROSITE" id="PS00178">
    <property type="entry name" value="AA_TRNA_LIGASE_I"/>
    <property type="match status" value="1"/>
</dbReference>
<name>A0ABV7AJL4_9RHOB</name>
<feature type="binding site" evidence="8">
    <location>
        <begin position="161"/>
        <end position="163"/>
    </location>
    <ligand>
        <name>ATP</name>
        <dbReference type="ChEBI" id="CHEBI:30616"/>
    </ligand>
</feature>
<dbReference type="PANTHER" id="PTHR43766">
    <property type="entry name" value="TRYPTOPHAN--TRNA LIGASE, MITOCHONDRIAL"/>
    <property type="match status" value="1"/>
</dbReference>
<evidence type="ECO:0000256" key="4">
    <source>
        <dbReference type="ARBA" id="ARBA00022840"/>
    </source>
</evidence>
<accession>A0ABV7AJL4</accession>
<dbReference type="Gene3D" id="3.40.50.620">
    <property type="entry name" value="HUPs"/>
    <property type="match status" value="1"/>
</dbReference>
<evidence type="ECO:0000256" key="9">
    <source>
        <dbReference type="RuleBase" id="RU363036"/>
    </source>
</evidence>
<evidence type="ECO:0000256" key="5">
    <source>
        <dbReference type="ARBA" id="ARBA00022917"/>
    </source>
</evidence>
<dbReference type="PRINTS" id="PR01039">
    <property type="entry name" value="TRNASYNTHTRP"/>
</dbReference>
<feature type="binding site" evidence="8">
    <location>
        <begin position="210"/>
        <end position="214"/>
    </location>
    <ligand>
        <name>ATP</name>
        <dbReference type="ChEBI" id="CHEBI:30616"/>
    </ligand>
</feature>
<evidence type="ECO:0000256" key="1">
    <source>
        <dbReference type="ARBA" id="ARBA00005594"/>
    </source>
</evidence>
<dbReference type="InterPro" id="IPR002306">
    <property type="entry name" value="Trp-tRNA-ligase"/>
</dbReference>
<feature type="short sequence motif" description="'HIGH' region" evidence="8">
    <location>
        <begin position="24"/>
        <end position="32"/>
    </location>
</feature>